<gene>
    <name evidence="2" type="ORF">PMKS-002385</name>
</gene>
<evidence type="ECO:0000313" key="2">
    <source>
        <dbReference type="EMBL" id="GAV28907.1"/>
    </source>
</evidence>
<keyword evidence="3" id="KW-1185">Reference proteome</keyword>
<name>A0A1Q2YH83_9ASCO</name>
<dbReference type="Proteomes" id="UP000186136">
    <property type="component" value="Unassembled WGS sequence"/>
</dbReference>
<feature type="compositionally biased region" description="Basic and acidic residues" evidence="1">
    <location>
        <begin position="89"/>
        <end position="100"/>
    </location>
</feature>
<reference evidence="2 3" key="1">
    <citation type="submission" date="2016-08" db="EMBL/GenBank/DDBJ databases">
        <title>Whole genome shotgun sequence of Pichia membranifaciens KS47-1.</title>
        <authorList>
            <person name="Konishi M."/>
            <person name="Ishida M."/>
            <person name="Arakawa T."/>
            <person name="Kato Y."/>
            <person name="Horiuchi J."/>
        </authorList>
    </citation>
    <scope>NUCLEOTIDE SEQUENCE [LARGE SCALE GENOMIC DNA]</scope>
    <source>
        <strain evidence="2 3">KS47-1</strain>
    </source>
</reference>
<comment type="caution">
    <text evidence="2">The sequence shown here is derived from an EMBL/GenBank/DDBJ whole genome shotgun (WGS) entry which is preliminary data.</text>
</comment>
<sequence>MLLSKEMPVCWRMATAPAPTARRLPAAAPPPASAHVQRSASVPAIANAAPVLTTRPNVSVQHPPAPARVTAPAHTARVPLATAALPRDASVKLPDDGQAS</sequence>
<protein>
    <submittedName>
        <fullName evidence="2">Uncharacterized protein</fullName>
    </submittedName>
</protein>
<feature type="region of interest" description="Disordered" evidence="1">
    <location>
        <begin position="55"/>
        <end position="100"/>
    </location>
</feature>
<accession>A0A1Q2YH83</accession>
<dbReference type="AlphaFoldDB" id="A0A1Q2YH83"/>
<evidence type="ECO:0000256" key="1">
    <source>
        <dbReference type="SAM" id="MobiDB-lite"/>
    </source>
</evidence>
<evidence type="ECO:0000313" key="3">
    <source>
        <dbReference type="Proteomes" id="UP000186136"/>
    </source>
</evidence>
<organism evidence="2 3">
    <name type="scientific">Pichia membranifaciens</name>
    <dbReference type="NCBI Taxonomy" id="4926"/>
    <lineage>
        <taxon>Eukaryota</taxon>
        <taxon>Fungi</taxon>
        <taxon>Dikarya</taxon>
        <taxon>Ascomycota</taxon>
        <taxon>Saccharomycotina</taxon>
        <taxon>Pichiomycetes</taxon>
        <taxon>Pichiales</taxon>
        <taxon>Pichiaceae</taxon>
        <taxon>Pichia</taxon>
    </lineage>
</organism>
<dbReference type="EMBL" id="BDGI01000090">
    <property type="protein sequence ID" value="GAV28907.1"/>
    <property type="molecule type" value="Genomic_DNA"/>
</dbReference>
<proteinExistence type="predicted"/>